<dbReference type="RefSeq" id="WP_058739288.1">
    <property type="nucleotide sequence ID" value="NZ_CP011266.1"/>
</dbReference>
<feature type="transmembrane region" description="Helical" evidence="9">
    <location>
        <begin position="212"/>
        <end position="233"/>
    </location>
</feature>
<keyword evidence="5 9" id="KW-0812">Transmembrane</keyword>
<organism evidence="10 11">
    <name type="scientific">Methanobrevibacter millerae</name>
    <dbReference type="NCBI Taxonomy" id="230361"/>
    <lineage>
        <taxon>Archaea</taxon>
        <taxon>Methanobacteriati</taxon>
        <taxon>Methanobacteriota</taxon>
        <taxon>Methanomada group</taxon>
        <taxon>Methanobacteria</taxon>
        <taxon>Methanobacteriales</taxon>
        <taxon>Methanobacteriaceae</taxon>
        <taxon>Methanobrevibacter</taxon>
    </lineage>
</organism>
<feature type="transmembrane region" description="Helical" evidence="9">
    <location>
        <begin position="181"/>
        <end position="200"/>
    </location>
</feature>
<evidence type="ECO:0000313" key="10">
    <source>
        <dbReference type="EMBL" id="ALT69018.1"/>
    </source>
</evidence>
<dbReference type="InterPro" id="IPR001463">
    <property type="entry name" value="Na/Ala_symport"/>
</dbReference>
<feature type="transmembrane region" description="Helical" evidence="9">
    <location>
        <begin position="14"/>
        <end position="33"/>
    </location>
</feature>
<dbReference type="AlphaFoldDB" id="A0A0U3DSV8"/>
<evidence type="ECO:0000256" key="5">
    <source>
        <dbReference type="ARBA" id="ARBA00022692"/>
    </source>
</evidence>
<feature type="transmembrane region" description="Helical" evidence="9">
    <location>
        <begin position="390"/>
        <end position="414"/>
    </location>
</feature>
<accession>A0A0U3DSV8</accession>
<evidence type="ECO:0000256" key="7">
    <source>
        <dbReference type="ARBA" id="ARBA00022989"/>
    </source>
</evidence>
<feature type="transmembrane region" description="Helical" evidence="9">
    <location>
        <begin position="144"/>
        <end position="169"/>
    </location>
</feature>
<proteinExistence type="inferred from homology"/>
<comment type="subcellular location">
    <subcellularLocation>
        <location evidence="1 9">Cell membrane</location>
        <topology evidence="1 9">Multi-pass membrane protein</topology>
    </subcellularLocation>
</comment>
<keyword evidence="8 9" id="KW-0472">Membrane</keyword>
<name>A0A0U3DSV8_9EURY</name>
<dbReference type="GeneID" id="26736196"/>
<evidence type="ECO:0000313" key="11">
    <source>
        <dbReference type="Proteomes" id="UP000067738"/>
    </source>
</evidence>
<gene>
    <name evidence="10" type="ORF">sm9_1237</name>
</gene>
<dbReference type="FunFam" id="1.20.1740.10:FF:000004">
    <property type="entry name" value="Sodium:alanine symporter family protein"/>
    <property type="match status" value="1"/>
</dbReference>
<reference evidence="10 11" key="1">
    <citation type="submission" date="2015-04" db="EMBL/GenBank/DDBJ databases">
        <title>The complete genome sequence of the rumen methanogen Methanobrevibacter millerae SM9.</title>
        <authorList>
            <person name="Leahy S.C."/>
            <person name="Kelly W.J."/>
            <person name="Pacheco D.M."/>
            <person name="Li D."/>
            <person name="Altermann E."/>
            <person name="Attwood G.T."/>
        </authorList>
    </citation>
    <scope>NUCLEOTIDE SEQUENCE [LARGE SCALE GENOMIC DNA]</scope>
    <source>
        <strain evidence="10 11">SM9</strain>
    </source>
</reference>
<dbReference type="NCBIfam" id="TIGR00835">
    <property type="entry name" value="agcS"/>
    <property type="match status" value="1"/>
</dbReference>
<dbReference type="Proteomes" id="UP000067738">
    <property type="component" value="Chromosome"/>
</dbReference>
<dbReference type="GO" id="GO:0005283">
    <property type="term" value="F:amino acid:sodium symporter activity"/>
    <property type="evidence" value="ECO:0007669"/>
    <property type="project" value="InterPro"/>
</dbReference>
<keyword evidence="11" id="KW-1185">Reference proteome</keyword>
<dbReference type="PRINTS" id="PR00175">
    <property type="entry name" value="NAALASMPORT"/>
</dbReference>
<dbReference type="Gene3D" id="1.20.1740.10">
    <property type="entry name" value="Amino acid/polyamine transporter I"/>
    <property type="match status" value="1"/>
</dbReference>
<feature type="transmembrane region" description="Helical" evidence="9">
    <location>
        <begin position="303"/>
        <end position="323"/>
    </location>
</feature>
<dbReference type="OrthoDB" id="77152at2157"/>
<dbReference type="PANTHER" id="PTHR30330:SF1">
    <property type="entry name" value="AMINO-ACID CARRIER PROTEIN ALST"/>
    <property type="match status" value="1"/>
</dbReference>
<keyword evidence="6 9" id="KW-0769">Symport</keyword>
<dbReference type="PATRIC" id="fig|230361.4.peg.1279"/>
<feature type="transmembrane region" description="Helical" evidence="9">
    <location>
        <begin position="343"/>
        <end position="369"/>
    </location>
</feature>
<feature type="transmembrane region" description="Helical" evidence="9">
    <location>
        <begin position="239"/>
        <end position="264"/>
    </location>
</feature>
<sequence>MIDLLTILTQIDDFMYFPVLIIVMAAAGLYFTFTTKGVQIRLAVESVRLILEPKEDQNSVSSLQAMLVSTASRVGTGNIIGVSTAICLGGPGACFWMWIMCIIGASSAFMESTLAQIYKRKDNNGQAYGGPAYYIEKGLKQHKLAILFCICLIATYALGFNLLCSYNLQSTFMDYSFYNPAVTPLIIGGILAVITGYCLMGGGKRIIKVTGTVVPIMGVAYVAVALIVILINYQNIPPMFLLIFQDAFDFKSIAGGIVGSCLVYGIKRGLFSNEAGVGSAPNASASAKVSHPAKQGLVQTLSVYIDTLILCTATALMCLSTGVARDAAVSGAPYVQNAISTVFGTAGPVFITVAMVLFAFTTLLGNIYYVDNALTFMNNKVKPSKRFMNIFYIACTVVIFVGAIIPMDAAWAMADITMGAMTLINLPTCMILGKHAIACLKDYEIQKKAGKNPIFKASSIDINEEDLDFWK</sequence>
<keyword evidence="7 9" id="KW-1133">Transmembrane helix</keyword>
<evidence type="ECO:0000256" key="1">
    <source>
        <dbReference type="ARBA" id="ARBA00004651"/>
    </source>
</evidence>
<comment type="similarity">
    <text evidence="2 9">Belongs to the alanine or glycine:cation symporter (AGCS) (TC 2.A.25) family.</text>
</comment>
<feature type="transmembrane region" description="Helical" evidence="9">
    <location>
        <begin position="420"/>
        <end position="440"/>
    </location>
</feature>
<dbReference type="EMBL" id="CP011266">
    <property type="protein sequence ID" value="ALT69018.1"/>
    <property type="molecule type" value="Genomic_DNA"/>
</dbReference>
<evidence type="ECO:0000256" key="9">
    <source>
        <dbReference type="RuleBase" id="RU363064"/>
    </source>
</evidence>
<evidence type="ECO:0000256" key="2">
    <source>
        <dbReference type="ARBA" id="ARBA00009261"/>
    </source>
</evidence>
<protein>
    <submittedName>
        <fullName evidence="10">Amino acid carrier protein AGCS family</fullName>
    </submittedName>
</protein>
<dbReference type="KEGG" id="mmil:sm9_1237"/>
<keyword evidence="3 9" id="KW-0813">Transport</keyword>
<evidence type="ECO:0000256" key="8">
    <source>
        <dbReference type="ARBA" id="ARBA00023136"/>
    </source>
</evidence>
<evidence type="ECO:0000256" key="4">
    <source>
        <dbReference type="ARBA" id="ARBA00022475"/>
    </source>
</evidence>
<evidence type="ECO:0000256" key="6">
    <source>
        <dbReference type="ARBA" id="ARBA00022847"/>
    </source>
</evidence>
<keyword evidence="4 9" id="KW-1003">Cell membrane</keyword>
<dbReference type="GO" id="GO:0005886">
    <property type="term" value="C:plasma membrane"/>
    <property type="evidence" value="ECO:0007669"/>
    <property type="project" value="UniProtKB-SubCell"/>
</dbReference>
<dbReference type="PANTHER" id="PTHR30330">
    <property type="entry name" value="AGSS FAMILY TRANSPORTER, SODIUM-ALANINE"/>
    <property type="match status" value="1"/>
</dbReference>
<dbReference type="Pfam" id="PF01235">
    <property type="entry name" value="Na_Ala_symp"/>
    <property type="match status" value="1"/>
</dbReference>
<evidence type="ECO:0000256" key="3">
    <source>
        <dbReference type="ARBA" id="ARBA00022448"/>
    </source>
</evidence>